<dbReference type="Proteomes" id="UP000703674">
    <property type="component" value="Unassembled WGS sequence"/>
</dbReference>
<comment type="caution">
    <text evidence="2">The sequence shown here is derived from an EMBL/GenBank/DDBJ whole genome shotgun (WGS) entry which is preliminary data.</text>
</comment>
<dbReference type="EMBL" id="JAAVJR010001584">
    <property type="protein sequence ID" value="NJW55818.1"/>
    <property type="molecule type" value="Genomic_DNA"/>
</dbReference>
<dbReference type="RefSeq" id="WP_168140096.1">
    <property type="nucleotide sequence ID" value="NZ_JAAVJR010001584.1"/>
</dbReference>
<protein>
    <recommendedName>
        <fullName evidence="1">Putative zinc ribbon domain-containing protein</fullName>
    </recommendedName>
</protein>
<gene>
    <name evidence="2" type="ORF">HC175_23160</name>
</gene>
<keyword evidence="3" id="KW-1185">Reference proteome</keyword>
<feature type="domain" description="Putative zinc ribbon" evidence="1">
    <location>
        <begin position="2"/>
        <end position="68"/>
    </location>
</feature>
<feature type="non-terminal residue" evidence="2">
    <location>
        <position position="1"/>
    </location>
</feature>
<dbReference type="InterPro" id="IPR025868">
    <property type="entry name" value="Zn_ribbon_dom_put"/>
</dbReference>
<evidence type="ECO:0000313" key="2">
    <source>
        <dbReference type="EMBL" id="NJW55818.1"/>
    </source>
</evidence>
<sequence length="73" mass="8521">PKARGTNRDQSKSGDYCLDCFKDGEFRDHMSIQEMEKKLLEMAKHHDGLCMEEAEAAIKNLPDLKRWKMTHIL</sequence>
<evidence type="ECO:0000259" key="1">
    <source>
        <dbReference type="Pfam" id="PF12674"/>
    </source>
</evidence>
<name>A0ABX1D5U3_9FLAO</name>
<dbReference type="Pfam" id="PF12674">
    <property type="entry name" value="Zn_ribbon_2"/>
    <property type="match status" value="1"/>
</dbReference>
<proteinExistence type="predicted"/>
<reference evidence="2 3" key="1">
    <citation type="submission" date="2020-03" db="EMBL/GenBank/DDBJ databases">
        <title>Salinimicrobium sp. nov, isolated from SCS.</title>
        <authorList>
            <person name="Cao W.R."/>
        </authorList>
    </citation>
    <scope>NUCLEOTIDE SEQUENCE [LARGE SCALE GENOMIC DNA]</scope>
    <source>
        <strain evidence="3">J15B91</strain>
    </source>
</reference>
<evidence type="ECO:0000313" key="3">
    <source>
        <dbReference type="Proteomes" id="UP000703674"/>
    </source>
</evidence>
<organism evidence="2 3">
    <name type="scientific">Salinimicrobium oceani</name>
    <dbReference type="NCBI Taxonomy" id="2722702"/>
    <lineage>
        <taxon>Bacteria</taxon>
        <taxon>Pseudomonadati</taxon>
        <taxon>Bacteroidota</taxon>
        <taxon>Flavobacteriia</taxon>
        <taxon>Flavobacteriales</taxon>
        <taxon>Flavobacteriaceae</taxon>
        <taxon>Salinimicrobium</taxon>
    </lineage>
</organism>
<accession>A0ABX1D5U3</accession>